<feature type="region of interest" description="Disordered" evidence="7">
    <location>
        <begin position="1"/>
        <end position="62"/>
    </location>
</feature>
<evidence type="ECO:0000256" key="3">
    <source>
        <dbReference type="ARBA" id="ARBA00022763"/>
    </source>
</evidence>
<evidence type="ECO:0000256" key="2">
    <source>
        <dbReference type="ARBA" id="ARBA00006075"/>
    </source>
</evidence>
<gene>
    <name evidence="9" type="ORF">g.30575</name>
</gene>
<dbReference type="Pfam" id="PF07962">
    <property type="entry name" value="Swi3"/>
    <property type="match status" value="1"/>
</dbReference>
<feature type="compositionally biased region" description="Basic and acidic residues" evidence="7">
    <location>
        <begin position="489"/>
        <end position="501"/>
    </location>
</feature>
<comment type="similarity">
    <text evidence="2 6">Belongs to the CSM3 family.</text>
</comment>
<evidence type="ECO:0000313" key="9">
    <source>
        <dbReference type="EMBL" id="JAS40405.1"/>
    </source>
</evidence>
<dbReference type="GO" id="GO:0043111">
    <property type="term" value="P:replication fork arrest"/>
    <property type="evidence" value="ECO:0007669"/>
    <property type="project" value="TreeGrafter"/>
</dbReference>
<protein>
    <recommendedName>
        <fullName evidence="6">TIMELESS-interacting protein</fullName>
    </recommendedName>
</protein>
<dbReference type="InterPro" id="IPR040038">
    <property type="entry name" value="TIPIN/Csm3/Swi3"/>
</dbReference>
<sequence length="501" mass="57355">MLEELYSDNLVDEPDDIEHVIEGEEFERKDPSEHGSGNEEEKNTDEKDKEKQTTKIKRKQGPRIVLNPQRLVGPRGIGVIESFFSDIPEKLQGKGKENEDLNLVMGRLQHWAHRLMPSLQFDDCLKKIESMGNKKEVVNMVKRIRLGMEDENVPDEVLQREEMESPPPDVDPFDELISSSAPTRTTEMEITVEQREQMLRNRLIAEERRAARIKRAQEMKEKFQSQQMAISQSDNFQATPMEFTREDSSNAERRNQISVEKEKNKLDETGSVTMDKNAINVGLANCGNEYEIIQSDEKTDKNEVETELPIEDRTKCKMSTDEKMDELEVPEEVFSVLEKENCRLVKPARNCEQSGVLDERNESQIDIIAEKDGKGRISVVNQPDILAQRDDIQPDILLVREHENNEVSERNETQSSVLDGSQPDVVSININEPHMQEENSLENQPLEVEIENQPVALELDDNQQPDIIPDGVEVQPDIGDRIGSQPDIIMKRSDSHPDILI</sequence>
<keyword evidence="5 6" id="KW-0131">Cell cycle</keyword>
<dbReference type="GO" id="GO:0000076">
    <property type="term" value="P:DNA replication checkpoint signaling"/>
    <property type="evidence" value="ECO:0007669"/>
    <property type="project" value="UniProtKB-UniRule"/>
</dbReference>
<proteinExistence type="inferred from homology"/>
<evidence type="ECO:0000259" key="8">
    <source>
        <dbReference type="Pfam" id="PF07962"/>
    </source>
</evidence>
<dbReference type="InterPro" id="IPR012923">
    <property type="entry name" value="Csm3"/>
</dbReference>
<dbReference type="PANTHER" id="PTHR13220:SF11">
    <property type="entry name" value="TIMELESS-INTERACTING PROTEIN"/>
    <property type="match status" value="1"/>
</dbReference>
<keyword evidence="4 6" id="KW-0539">Nucleus</keyword>
<dbReference type="GO" id="GO:0003677">
    <property type="term" value="F:DNA binding"/>
    <property type="evidence" value="ECO:0007669"/>
    <property type="project" value="TreeGrafter"/>
</dbReference>
<dbReference type="GO" id="GO:0031298">
    <property type="term" value="C:replication fork protection complex"/>
    <property type="evidence" value="ECO:0007669"/>
    <property type="project" value="TreeGrafter"/>
</dbReference>
<comment type="function">
    <text evidence="6">Plays an important role in the control of DNA replication and the maintenance of replication fork stability.</text>
</comment>
<evidence type="ECO:0000256" key="4">
    <source>
        <dbReference type="ARBA" id="ARBA00023242"/>
    </source>
</evidence>
<feature type="compositionally biased region" description="Basic and acidic residues" evidence="7">
    <location>
        <begin position="17"/>
        <end position="53"/>
    </location>
</feature>
<organism evidence="9">
    <name type="scientific">Cuerna arida</name>
    <dbReference type="NCBI Taxonomy" id="1464854"/>
    <lineage>
        <taxon>Eukaryota</taxon>
        <taxon>Metazoa</taxon>
        <taxon>Ecdysozoa</taxon>
        <taxon>Arthropoda</taxon>
        <taxon>Hexapoda</taxon>
        <taxon>Insecta</taxon>
        <taxon>Pterygota</taxon>
        <taxon>Neoptera</taxon>
        <taxon>Paraneoptera</taxon>
        <taxon>Hemiptera</taxon>
        <taxon>Auchenorrhyncha</taxon>
        <taxon>Membracoidea</taxon>
        <taxon>Cicadellidae</taxon>
        <taxon>Cicadellinae</taxon>
        <taxon>Proconiini</taxon>
        <taxon>Cuerna</taxon>
    </lineage>
</organism>
<evidence type="ECO:0000256" key="5">
    <source>
        <dbReference type="ARBA" id="ARBA00023306"/>
    </source>
</evidence>
<dbReference type="EMBL" id="GECZ01029364">
    <property type="protein sequence ID" value="JAS40405.1"/>
    <property type="molecule type" value="Transcribed_RNA"/>
</dbReference>
<feature type="domain" description="Chromosome segregation in meiosis protein 3" evidence="8">
    <location>
        <begin position="66"/>
        <end position="148"/>
    </location>
</feature>
<name>A0A1B6ER19_9HEMI</name>
<dbReference type="AlphaFoldDB" id="A0A1B6ER19"/>
<dbReference type="GO" id="GO:0031297">
    <property type="term" value="P:replication fork processing"/>
    <property type="evidence" value="ECO:0007669"/>
    <property type="project" value="UniProtKB-UniRule"/>
</dbReference>
<dbReference type="PANTHER" id="PTHR13220">
    <property type="entry name" value="TIMELESS INTERACTING-RELATED"/>
    <property type="match status" value="1"/>
</dbReference>
<feature type="compositionally biased region" description="Acidic residues" evidence="7">
    <location>
        <begin position="1"/>
        <end position="16"/>
    </location>
</feature>
<dbReference type="GO" id="GO:0006974">
    <property type="term" value="P:DNA damage response"/>
    <property type="evidence" value="ECO:0007669"/>
    <property type="project" value="UniProtKB-KW"/>
</dbReference>
<evidence type="ECO:0000256" key="1">
    <source>
        <dbReference type="ARBA" id="ARBA00004123"/>
    </source>
</evidence>
<accession>A0A1B6ER19</accession>
<comment type="subcellular location">
    <subcellularLocation>
        <location evidence="1 6">Nucleus</location>
    </subcellularLocation>
</comment>
<evidence type="ECO:0000256" key="6">
    <source>
        <dbReference type="RuleBase" id="RU366049"/>
    </source>
</evidence>
<keyword evidence="3 6" id="KW-0227">DNA damage</keyword>
<feature type="region of interest" description="Disordered" evidence="7">
    <location>
        <begin position="468"/>
        <end position="501"/>
    </location>
</feature>
<evidence type="ECO:0000256" key="7">
    <source>
        <dbReference type="SAM" id="MobiDB-lite"/>
    </source>
</evidence>
<reference evidence="9" key="1">
    <citation type="submission" date="2015-11" db="EMBL/GenBank/DDBJ databases">
        <title>De novo transcriptome assembly of four potential Pierce s Disease insect vectors from Arizona vineyards.</title>
        <authorList>
            <person name="Tassone E.E."/>
        </authorList>
    </citation>
    <scope>NUCLEOTIDE SEQUENCE</scope>
</reference>